<dbReference type="InterPro" id="IPR052679">
    <property type="entry name" value="Cell_Prolif_Regulator"/>
</dbReference>
<reference evidence="2" key="1">
    <citation type="submission" date="2021-01" db="EMBL/GenBank/DDBJ databases">
        <authorList>
            <person name="Zahm M."/>
            <person name="Roques C."/>
            <person name="Cabau C."/>
            <person name="Klopp C."/>
            <person name="Donnadieu C."/>
            <person name="Jouanno E."/>
            <person name="Lampietro C."/>
            <person name="Louis A."/>
            <person name="Herpin A."/>
            <person name="Echchiki A."/>
            <person name="Berthelot C."/>
            <person name="Parey E."/>
            <person name="Roest-Crollius H."/>
            <person name="Braasch I."/>
            <person name="Postlethwait J."/>
            <person name="Bobe J."/>
            <person name="Montfort J."/>
            <person name="Bouchez O."/>
            <person name="Begum T."/>
            <person name="Mejri S."/>
            <person name="Adams A."/>
            <person name="Chen W.-J."/>
            <person name="Guiguen Y."/>
        </authorList>
    </citation>
    <scope>NUCLEOTIDE SEQUENCE</scope>
    <source>
        <strain evidence="2">YG-15Mar2019-1</strain>
        <tissue evidence="2">Brain</tissue>
    </source>
</reference>
<dbReference type="Proteomes" id="UP001046870">
    <property type="component" value="Chromosome 6"/>
</dbReference>
<feature type="compositionally biased region" description="Polar residues" evidence="1">
    <location>
        <begin position="187"/>
        <end position="210"/>
    </location>
</feature>
<dbReference type="OrthoDB" id="9934714at2759"/>
<organism evidence="2 3">
    <name type="scientific">Megalops atlanticus</name>
    <name type="common">Tarpon</name>
    <name type="synonym">Clupea gigantea</name>
    <dbReference type="NCBI Taxonomy" id="7932"/>
    <lineage>
        <taxon>Eukaryota</taxon>
        <taxon>Metazoa</taxon>
        <taxon>Chordata</taxon>
        <taxon>Craniata</taxon>
        <taxon>Vertebrata</taxon>
        <taxon>Euteleostomi</taxon>
        <taxon>Actinopterygii</taxon>
        <taxon>Neopterygii</taxon>
        <taxon>Teleostei</taxon>
        <taxon>Elopiformes</taxon>
        <taxon>Megalopidae</taxon>
        <taxon>Megalops</taxon>
    </lineage>
</organism>
<keyword evidence="3" id="KW-1185">Reference proteome</keyword>
<dbReference type="PANTHER" id="PTHR35079">
    <property type="entry name" value="LUNG ADENOMA SUSCEPTIBILITY PROTEIN 2"/>
    <property type="match status" value="1"/>
</dbReference>
<evidence type="ECO:0000313" key="3">
    <source>
        <dbReference type="Proteomes" id="UP001046870"/>
    </source>
</evidence>
<feature type="region of interest" description="Disordered" evidence="1">
    <location>
        <begin position="146"/>
        <end position="226"/>
    </location>
</feature>
<dbReference type="PANTHER" id="PTHR35079:SF1">
    <property type="entry name" value="LUNG ADENOMA SUSCEPTIBILITY PROTEIN 2"/>
    <property type="match status" value="1"/>
</dbReference>
<proteinExistence type="predicted"/>
<evidence type="ECO:0000256" key="1">
    <source>
        <dbReference type="SAM" id="MobiDB-lite"/>
    </source>
</evidence>
<name>A0A9D3Q5D8_MEGAT</name>
<dbReference type="AlphaFoldDB" id="A0A9D3Q5D8"/>
<feature type="region of interest" description="Disordered" evidence="1">
    <location>
        <begin position="474"/>
        <end position="529"/>
    </location>
</feature>
<evidence type="ECO:0000313" key="2">
    <source>
        <dbReference type="EMBL" id="KAG7477136.1"/>
    </source>
</evidence>
<comment type="caution">
    <text evidence="2">The sequence shown here is derived from an EMBL/GenBank/DDBJ whole genome shotgun (WGS) entry which is preliminary data.</text>
</comment>
<gene>
    <name evidence="2" type="ORF">MATL_G00090920</name>
</gene>
<accession>A0A9D3Q5D8</accession>
<sequence length="558" mass="60806">MASADGLPSPESTVTSLLASSGYLKSTMLSDSSRSIRYRGREYESATEALDAYIADFERSLRIPDSSTGILQLPKDPVTPVLPRTGFRNKDVLKERLTDGELDFLNVPVAAGQRDPDCLSLTTDDLLVLPADGSMPVTRTSAYLTQRTTYPLGRSSRSRPLGTQDLSASQGRRRRGKGSEAEDVLGSSLNHSARGTLRTQRTLPSPLHSTQKGEREPSSARPYPRWLTSRKSDMDFSGITSVPELAYPTWVGQCDATSDPAEGGTVRKKLGRGGALPPSPEVPTWLGQLEASYEELRRSAEGHQRAARDAGEDTGNRTAALREEADCSTLRELRLEFAEQLAAAEERERNANYDKPFRDDKIESLILRAEKALASPSLGHASRGEKESSSPRTEDVLDADRSWDNPVAFKPPVPVGDAEDQLNTAGLHQAEAAAPPTHVQQAAGSPSSGYSSRKHPGPVEALKQMLFSLQAVEQRVTQDQEKQQQQDSPTATTTNPGPQNSEQHQPALGTGDPLFEDYENGPGGQSLQRALHHLGRLKCLVDDMNDKKAQEYQEENDA</sequence>
<protein>
    <recommendedName>
        <fullName evidence="4">Lung adenoma susceptibility protein 2</fullName>
    </recommendedName>
</protein>
<feature type="compositionally biased region" description="Basic and acidic residues" evidence="1">
    <location>
        <begin position="382"/>
        <end position="403"/>
    </location>
</feature>
<feature type="region of interest" description="Disordered" evidence="1">
    <location>
        <begin position="433"/>
        <end position="457"/>
    </location>
</feature>
<feature type="region of interest" description="Disordered" evidence="1">
    <location>
        <begin position="297"/>
        <end position="318"/>
    </location>
</feature>
<evidence type="ECO:0008006" key="4">
    <source>
        <dbReference type="Google" id="ProtNLM"/>
    </source>
</evidence>
<feature type="compositionally biased region" description="Polar residues" evidence="1">
    <location>
        <begin position="487"/>
        <end position="504"/>
    </location>
</feature>
<feature type="region of interest" description="Disordered" evidence="1">
    <location>
        <begin position="258"/>
        <end position="282"/>
    </location>
</feature>
<dbReference type="EMBL" id="JAFDVH010000006">
    <property type="protein sequence ID" value="KAG7477136.1"/>
    <property type="molecule type" value="Genomic_DNA"/>
</dbReference>
<feature type="compositionally biased region" description="Polar residues" evidence="1">
    <location>
        <begin position="438"/>
        <end position="451"/>
    </location>
</feature>
<feature type="region of interest" description="Disordered" evidence="1">
    <location>
        <begin position="376"/>
        <end position="419"/>
    </location>
</feature>